<evidence type="ECO:0000256" key="10">
    <source>
        <dbReference type="RuleBase" id="RU361169"/>
    </source>
</evidence>
<dbReference type="InParanoid" id="A0A024G5F3"/>
<keyword evidence="13" id="KW-1185">Reference proteome</keyword>
<reference evidence="12 13" key="1">
    <citation type="submission" date="2012-05" db="EMBL/GenBank/DDBJ databases">
        <title>Recombination and specialization in a pathogen metapopulation.</title>
        <authorList>
            <person name="Gardiner A."/>
            <person name="Kemen E."/>
            <person name="Schultz-Larsen T."/>
            <person name="MacLean D."/>
            <person name="Van Oosterhout C."/>
            <person name="Jones J.D.G."/>
        </authorList>
    </citation>
    <scope>NUCLEOTIDE SEQUENCE [LARGE SCALE GENOMIC DNA]</scope>
    <source>
        <strain evidence="12 13">Ac Nc2</strain>
    </source>
</reference>
<comment type="similarity">
    <text evidence="1 10">Belongs to the glycosyl hydrolase 28 family.</text>
</comment>
<evidence type="ECO:0000256" key="9">
    <source>
        <dbReference type="ARBA" id="ARBA00034074"/>
    </source>
</evidence>
<dbReference type="Gene3D" id="2.160.20.10">
    <property type="entry name" value="Single-stranded right-handed beta-helix, Pectin lyase-like"/>
    <property type="match status" value="1"/>
</dbReference>
<evidence type="ECO:0000256" key="1">
    <source>
        <dbReference type="ARBA" id="ARBA00008834"/>
    </source>
</evidence>
<keyword evidence="6" id="KW-1015">Disulfide bond</keyword>
<feature type="chain" id="PRO_5001529337" description="endo-polygalacturonase" evidence="11">
    <location>
        <begin position="22"/>
        <end position="367"/>
    </location>
</feature>
<dbReference type="Pfam" id="PF00295">
    <property type="entry name" value="Glyco_hydro_28"/>
    <property type="match status" value="1"/>
</dbReference>
<dbReference type="Proteomes" id="UP000053237">
    <property type="component" value="Unassembled WGS sequence"/>
</dbReference>
<dbReference type="GO" id="GO:0045490">
    <property type="term" value="P:pectin catabolic process"/>
    <property type="evidence" value="ECO:0007669"/>
    <property type="project" value="TreeGrafter"/>
</dbReference>
<keyword evidence="7 10" id="KW-0326">Glycosidase</keyword>
<dbReference type="GO" id="GO:0004650">
    <property type="term" value="F:polygalacturonase activity"/>
    <property type="evidence" value="ECO:0007669"/>
    <property type="project" value="UniProtKB-EC"/>
</dbReference>
<dbReference type="InterPro" id="IPR000743">
    <property type="entry name" value="Glyco_hydro_28"/>
</dbReference>
<name>A0A024G5F3_9STRA</name>
<evidence type="ECO:0000256" key="2">
    <source>
        <dbReference type="ARBA" id="ARBA00012736"/>
    </source>
</evidence>
<evidence type="ECO:0000256" key="5">
    <source>
        <dbReference type="ARBA" id="ARBA00022801"/>
    </source>
</evidence>
<evidence type="ECO:0000313" key="13">
    <source>
        <dbReference type="Proteomes" id="UP000053237"/>
    </source>
</evidence>
<dbReference type="OrthoDB" id="1546079at2759"/>
<proteinExistence type="inferred from homology"/>
<keyword evidence="5 10" id="KW-0378">Hydrolase</keyword>
<accession>A0A024G5F3</accession>
<dbReference type="STRING" id="65357.A0A024G5F3"/>
<dbReference type="AlphaFoldDB" id="A0A024G5F3"/>
<comment type="catalytic activity">
    <reaction evidence="9">
        <text>(1,4-alpha-D-galacturonosyl)n+m + H2O = (1,4-alpha-D-galacturonosyl)n + (1,4-alpha-D-galacturonosyl)m.</text>
        <dbReference type="EC" id="3.2.1.15"/>
    </reaction>
</comment>
<dbReference type="InterPro" id="IPR050434">
    <property type="entry name" value="Glycosyl_hydrlase_28"/>
</dbReference>
<comment type="caution">
    <text evidence="12">The sequence shown here is derived from an EMBL/GenBank/DDBJ whole genome shotgun (WGS) entry which is preliminary data.</text>
</comment>
<evidence type="ECO:0000256" key="6">
    <source>
        <dbReference type="ARBA" id="ARBA00023157"/>
    </source>
</evidence>
<sequence>MKFIRLIHFYAFAAIISSIRAAPPSRLDCEVKGKYNPKTTIEKLATCKTLVFQDVQLSSNQQLNLTNLNGITIEFNGNITFAVRHDRIKLMHITGTQLNITASPSAWFIAFGEKYYDGGGYYTGQIKPMFAMIEVTNSRLTGLKALGTPAHAFMLAECHNSKFINFEVDDSAGDKNHLAKNTDGIHILQSSNITITGAIIHVQDDCVCITSGYDVNITNITCTGGGFSTGSIGKNRINTVERVTFSASTITRSLYGLLIKIWPNTKGTVDRVTFENIALKDVKQQGIAITKGYTFKGLYSKPTTGVTITNLVIRNISGNVEDKGQSVMINCPRGECGNFTWKNVKILGGKATLMKSSLALTEAQYTH</sequence>
<gene>
    <name evidence="12" type="ORF">BN9_026560</name>
</gene>
<evidence type="ECO:0000256" key="11">
    <source>
        <dbReference type="SAM" id="SignalP"/>
    </source>
</evidence>
<evidence type="ECO:0000256" key="7">
    <source>
        <dbReference type="ARBA" id="ARBA00023295"/>
    </source>
</evidence>
<dbReference type="PANTHER" id="PTHR31884:SF1">
    <property type="entry name" value="POLYGALACTURONASE"/>
    <property type="match status" value="1"/>
</dbReference>
<dbReference type="InterPro" id="IPR006626">
    <property type="entry name" value="PbH1"/>
</dbReference>
<dbReference type="GO" id="GO:0071555">
    <property type="term" value="P:cell wall organization"/>
    <property type="evidence" value="ECO:0007669"/>
    <property type="project" value="UniProtKB-KW"/>
</dbReference>
<keyword evidence="8" id="KW-0961">Cell wall biogenesis/degradation</keyword>
<dbReference type="SMART" id="SM00710">
    <property type="entry name" value="PbH1"/>
    <property type="match status" value="5"/>
</dbReference>
<keyword evidence="4" id="KW-0677">Repeat</keyword>
<dbReference type="EC" id="3.2.1.15" evidence="2"/>
<dbReference type="EMBL" id="CAIX01000026">
    <property type="protein sequence ID" value="CCI41872.1"/>
    <property type="molecule type" value="Genomic_DNA"/>
</dbReference>
<evidence type="ECO:0000256" key="4">
    <source>
        <dbReference type="ARBA" id="ARBA00022737"/>
    </source>
</evidence>
<protein>
    <recommendedName>
        <fullName evidence="2">endo-polygalacturonase</fullName>
        <ecNumber evidence="2">3.2.1.15</ecNumber>
    </recommendedName>
</protein>
<keyword evidence="3 11" id="KW-0732">Signal</keyword>
<dbReference type="InterPro" id="IPR011050">
    <property type="entry name" value="Pectin_lyase_fold/virulence"/>
</dbReference>
<evidence type="ECO:0000313" key="12">
    <source>
        <dbReference type="EMBL" id="CCI41872.1"/>
    </source>
</evidence>
<dbReference type="InterPro" id="IPR012334">
    <property type="entry name" value="Pectin_lyas_fold"/>
</dbReference>
<dbReference type="GO" id="GO:0005576">
    <property type="term" value="C:extracellular region"/>
    <property type="evidence" value="ECO:0007669"/>
    <property type="project" value="TreeGrafter"/>
</dbReference>
<evidence type="ECO:0000256" key="8">
    <source>
        <dbReference type="ARBA" id="ARBA00023316"/>
    </source>
</evidence>
<dbReference type="PANTHER" id="PTHR31884">
    <property type="entry name" value="POLYGALACTURONASE"/>
    <property type="match status" value="1"/>
</dbReference>
<feature type="signal peptide" evidence="11">
    <location>
        <begin position="1"/>
        <end position="21"/>
    </location>
</feature>
<evidence type="ECO:0000256" key="3">
    <source>
        <dbReference type="ARBA" id="ARBA00022729"/>
    </source>
</evidence>
<organism evidence="12 13">
    <name type="scientific">Albugo candida</name>
    <dbReference type="NCBI Taxonomy" id="65357"/>
    <lineage>
        <taxon>Eukaryota</taxon>
        <taxon>Sar</taxon>
        <taxon>Stramenopiles</taxon>
        <taxon>Oomycota</taxon>
        <taxon>Peronosporomycetes</taxon>
        <taxon>Albuginales</taxon>
        <taxon>Albuginaceae</taxon>
        <taxon>Albugo</taxon>
    </lineage>
</organism>
<dbReference type="SUPFAM" id="SSF51126">
    <property type="entry name" value="Pectin lyase-like"/>
    <property type="match status" value="1"/>
</dbReference>